<dbReference type="InParanoid" id="A0A672GJ92"/>
<dbReference type="Proteomes" id="UP000472267">
    <property type="component" value="Chromosome 12"/>
</dbReference>
<dbReference type="OMA" id="FQTENMA"/>
<protein>
    <submittedName>
        <fullName evidence="1">Uncharacterized protein</fullName>
    </submittedName>
</protein>
<dbReference type="Ensembl" id="ENSSFAT00005019630.1">
    <property type="protein sequence ID" value="ENSSFAP00005018863.1"/>
    <property type="gene ID" value="ENSSFAG00005009934.1"/>
</dbReference>
<sequence length="150" mass="15817">MSAGGAAGGAMSSEQLIHKVALLQWLASQSEEDRGRLAVLTGLQVGRELLGRLTGRQQLDAYKVGTGFRVPCSRCAPGSFRAGIPQAAGSPAGGSVSDRCLLPQADCVLAIADFLKQNPRASQDRVAAEVQRNVLLFAARVRALETEPLF</sequence>
<evidence type="ECO:0000313" key="2">
    <source>
        <dbReference type="Proteomes" id="UP000472267"/>
    </source>
</evidence>
<reference evidence="1" key="1">
    <citation type="submission" date="2019-06" db="EMBL/GenBank/DDBJ databases">
        <authorList>
            <consortium name="Wellcome Sanger Institute Data Sharing"/>
        </authorList>
    </citation>
    <scope>NUCLEOTIDE SEQUENCE [LARGE SCALE GENOMIC DNA]</scope>
</reference>
<organism evidence="1 2">
    <name type="scientific">Salarias fasciatus</name>
    <name type="common">Jewelled blenny</name>
    <name type="synonym">Blennius fasciatus</name>
    <dbReference type="NCBI Taxonomy" id="181472"/>
    <lineage>
        <taxon>Eukaryota</taxon>
        <taxon>Metazoa</taxon>
        <taxon>Chordata</taxon>
        <taxon>Craniata</taxon>
        <taxon>Vertebrata</taxon>
        <taxon>Euteleostomi</taxon>
        <taxon>Actinopterygii</taxon>
        <taxon>Neopterygii</taxon>
        <taxon>Teleostei</taxon>
        <taxon>Neoteleostei</taxon>
        <taxon>Acanthomorphata</taxon>
        <taxon>Ovalentaria</taxon>
        <taxon>Blenniimorphae</taxon>
        <taxon>Blenniiformes</taxon>
        <taxon>Blennioidei</taxon>
        <taxon>Blenniidae</taxon>
        <taxon>Salariinae</taxon>
        <taxon>Salarias</taxon>
    </lineage>
</organism>
<keyword evidence="2" id="KW-1185">Reference proteome</keyword>
<evidence type="ECO:0000313" key="1">
    <source>
        <dbReference type="Ensembl" id="ENSSFAP00005018863.1"/>
    </source>
</evidence>
<name>A0A672GJ92_SALFA</name>
<accession>A0A672GJ92</accession>
<dbReference type="AlphaFoldDB" id="A0A672GJ92"/>
<reference evidence="1" key="2">
    <citation type="submission" date="2025-08" db="UniProtKB">
        <authorList>
            <consortium name="Ensembl"/>
        </authorList>
    </citation>
    <scope>IDENTIFICATION</scope>
</reference>
<proteinExistence type="predicted"/>
<reference evidence="1" key="3">
    <citation type="submission" date="2025-09" db="UniProtKB">
        <authorList>
            <consortium name="Ensembl"/>
        </authorList>
    </citation>
    <scope>IDENTIFICATION</scope>
</reference>